<organism evidence="1 2">
    <name type="scientific">Choristoneura fumiferana</name>
    <name type="common">Spruce budworm moth</name>
    <name type="synonym">Archips fumiferana</name>
    <dbReference type="NCBI Taxonomy" id="7141"/>
    <lineage>
        <taxon>Eukaryota</taxon>
        <taxon>Metazoa</taxon>
        <taxon>Ecdysozoa</taxon>
        <taxon>Arthropoda</taxon>
        <taxon>Hexapoda</taxon>
        <taxon>Insecta</taxon>
        <taxon>Pterygota</taxon>
        <taxon>Neoptera</taxon>
        <taxon>Endopterygota</taxon>
        <taxon>Lepidoptera</taxon>
        <taxon>Glossata</taxon>
        <taxon>Ditrysia</taxon>
        <taxon>Tortricoidea</taxon>
        <taxon>Tortricidae</taxon>
        <taxon>Tortricinae</taxon>
        <taxon>Choristoneura</taxon>
    </lineage>
</organism>
<reference evidence="1 2" key="1">
    <citation type="journal article" date="2022" name="Genome Biol. Evol.">
        <title>The Spruce Budworm Genome: Reconstructing the Evolutionary History of Antifreeze Proteins.</title>
        <authorList>
            <person name="Beliveau C."/>
            <person name="Gagne P."/>
            <person name="Picq S."/>
            <person name="Vernygora O."/>
            <person name="Keeling C.I."/>
            <person name="Pinkney K."/>
            <person name="Doucet D."/>
            <person name="Wen F."/>
            <person name="Johnston J.S."/>
            <person name="Maaroufi H."/>
            <person name="Boyle B."/>
            <person name="Laroche J."/>
            <person name="Dewar K."/>
            <person name="Juretic N."/>
            <person name="Blackburn G."/>
            <person name="Nisole A."/>
            <person name="Brunet B."/>
            <person name="Brandao M."/>
            <person name="Lumley L."/>
            <person name="Duan J."/>
            <person name="Quan G."/>
            <person name="Lucarotti C.J."/>
            <person name="Roe A.D."/>
            <person name="Sperling F.A.H."/>
            <person name="Levesque R.C."/>
            <person name="Cusson M."/>
        </authorList>
    </citation>
    <scope>NUCLEOTIDE SEQUENCE [LARGE SCALE GENOMIC DNA]</scope>
    <source>
        <strain evidence="1">Glfc:IPQL:Cfum</strain>
    </source>
</reference>
<name>A0ACC0KGU1_CHOFU</name>
<dbReference type="Proteomes" id="UP001064048">
    <property type="component" value="Chromosome 6"/>
</dbReference>
<proteinExistence type="predicted"/>
<evidence type="ECO:0000313" key="2">
    <source>
        <dbReference type="Proteomes" id="UP001064048"/>
    </source>
</evidence>
<sequence length="483" mass="55959">MDTKKSAKENLQDIKCARNGIIKPITFNSLQNFQNTTELDFSKQNFEEIDASIEFPQCLRSINLSHNKFTVVPKAVLKVNDLEVLDVSHNKIESFNDPPSFCHTLKSLNISNNTLKGPPLWVWTESPTNLSKLNISCNVNISNSMQTYIDEILQYNALVTHVILYNCRLGKHLKFLSTFAKAKMMELGTPDWSCYASNHLQEIPCQGLDKCYDIESLNLANTHIYNMAPEINMFKNLIQIDFSHNNLNGIPNEFCELENLEICMLSFNNLLYLPDNFVKLKKLSILCLDVNELCMIPQNINDLESLKTLDLYDNNLYEFPEGIKNIPEIDLAQNYFEEPVDQNYLDKRRKLRCKKDDRQSGRKYEIEKPESVHSPDTSDDDEHIQHLCEAQIEEYQPQNHPPSSPEDWDSDTHWEPHPTNYMPPKKQSYWLSFVTQKMKDGNLCPMDNHTVPVMDKVIYNKKCYPQEEYESDGQFDDLSGDDS</sequence>
<evidence type="ECO:0000313" key="1">
    <source>
        <dbReference type="EMBL" id="KAI8435643.1"/>
    </source>
</evidence>
<protein>
    <submittedName>
        <fullName evidence="1">Uncharacterized protein</fullName>
    </submittedName>
</protein>
<comment type="caution">
    <text evidence="1">The sequence shown here is derived from an EMBL/GenBank/DDBJ whole genome shotgun (WGS) entry which is preliminary data.</text>
</comment>
<accession>A0ACC0KGU1</accession>
<gene>
    <name evidence="1" type="ORF">MSG28_003908</name>
</gene>
<keyword evidence="2" id="KW-1185">Reference proteome</keyword>
<dbReference type="EMBL" id="CM046106">
    <property type="protein sequence ID" value="KAI8435643.1"/>
    <property type="molecule type" value="Genomic_DNA"/>
</dbReference>